<evidence type="ECO:0000256" key="5">
    <source>
        <dbReference type="ARBA" id="ARBA00022517"/>
    </source>
</evidence>
<keyword evidence="8 11" id="KW-0687">Ribonucleoprotein</keyword>
<dbReference type="Pfam" id="PF12397">
    <property type="entry name" value="U3snoRNP10"/>
    <property type="match status" value="1"/>
</dbReference>
<keyword evidence="6 11" id="KW-0698">rRNA processing</keyword>
<dbReference type="Pfam" id="PF23243">
    <property type="entry name" value="HEAT_HEATR1"/>
    <property type="match status" value="1"/>
</dbReference>
<evidence type="ECO:0000256" key="1">
    <source>
        <dbReference type="ARBA" id="ARBA00004604"/>
    </source>
</evidence>
<protein>
    <recommendedName>
        <fullName evidence="4 11">U3 small nucleolar RNA-associated protein 10</fullName>
    </recommendedName>
</protein>
<dbReference type="PROSITE" id="PS50077">
    <property type="entry name" value="HEAT_REPEAT"/>
    <property type="match status" value="1"/>
</dbReference>
<evidence type="ECO:0000256" key="4">
    <source>
        <dbReference type="ARBA" id="ARBA00015399"/>
    </source>
</evidence>
<evidence type="ECO:0000313" key="13">
    <source>
        <dbReference type="EMBL" id="OXV08763.1"/>
    </source>
</evidence>
<keyword evidence="14" id="KW-1185">Reference proteome</keyword>
<dbReference type="GO" id="GO:0034455">
    <property type="term" value="C:t-UTP complex"/>
    <property type="evidence" value="ECO:0007669"/>
    <property type="project" value="TreeGrafter"/>
</dbReference>
<organism evidence="13 14">
    <name type="scientific">Elaphomyces granulatus</name>
    <dbReference type="NCBI Taxonomy" id="519963"/>
    <lineage>
        <taxon>Eukaryota</taxon>
        <taxon>Fungi</taxon>
        <taxon>Dikarya</taxon>
        <taxon>Ascomycota</taxon>
        <taxon>Pezizomycotina</taxon>
        <taxon>Eurotiomycetes</taxon>
        <taxon>Eurotiomycetidae</taxon>
        <taxon>Eurotiales</taxon>
        <taxon>Elaphomycetaceae</taxon>
        <taxon>Elaphomyces</taxon>
    </lineage>
</organism>
<dbReference type="GO" id="GO:0030515">
    <property type="term" value="F:snoRNA binding"/>
    <property type="evidence" value="ECO:0007669"/>
    <property type="project" value="TreeGrafter"/>
</dbReference>
<dbReference type="InterPro" id="IPR011989">
    <property type="entry name" value="ARM-like"/>
</dbReference>
<dbReference type="GO" id="GO:0045943">
    <property type="term" value="P:positive regulation of transcription by RNA polymerase I"/>
    <property type="evidence" value="ECO:0007669"/>
    <property type="project" value="TreeGrafter"/>
</dbReference>
<dbReference type="OrthoDB" id="31183at2759"/>
<dbReference type="InterPro" id="IPR040191">
    <property type="entry name" value="UTP10"/>
</dbReference>
<accession>A0A232LX90</accession>
<evidence type="ECO:0000256" key="8">
    <source>
        <dbReference type="ARBA" id="ARBA00023274"/>
    </source>
</evidence>
<evidence type="ECO:0000256" key="6">
    <source>
        <dbReference type="ARBA" id="ARBA00022552"/>
    </source>
</evidence>
<dbReference type="SMART" id="SM01036">
    <property type="entry name" value="BP28CT"/>
    <property type="match status" value="1"/>
</dbReference>
<dbReference type="InterPro" id="IPR022125">
    <property type="entry name" value="U3snoRNP10_N"/>
</dbReference>
<dbReference type="Proteomes" id="UP000243515">
    <property type="component" value="Unassembled WGS sequence"/>
</dbReference>
<comment type="caution">
    <text evidence="13">The sequence shown here is derived from an EMBL/GenBank/DDBJ whole genome shotgun (WGS) entry which is preliminary data.</text>
</comment>
<evidence type="ECO:0000256" key="10">
    <source>
        <dbReference type="PROSITE-ProRule" id="PRU00103"/>
    </source>
</evidence>
<dbReference type="EMBL" id="NPHW01003907">
    <property type="protein sequence ID" value="OXV08763.1"/>
    <property type="molecule type" value="Genomic_DNA"/>
</dbReference>
<evidence type="ECO:0000256" key="7">
    <source>
        <dbReference type="ARBA" id="ARBA00023242"/>
    </source>
</evidence>
<comment type="subcellular location">
    <subcellularLocation>
        <location evidence="1 11">Nucleus</location>
        <location evidence="1 11">Nucleolus</location>
    </subcellularLocation>
</comment>
<dbReference type="PANTHER" id="PTHR13457">
    <property type="entry name" value="BAP28"/>
    <property type="match status" value="1"/>
</dbReference>
<sequence length="1811" mass="202711">MASSLAVQLSQIAEKSTNPLNLKAQRVAHSQSLIFEKKIAIDQDFDTIYQISYQGFRELCLLDAKFADFDRTIFSEESKGKDRSEMTASQNRELDAVLEAFLALVGSKLLLSPAIKAVEWLVRRFRVHEFNTSFLLLTFLPYHMIPIFLNLLEIIPEELTPTFKVLYPYKRSLINPPRHPLVHSATTNKLFCSALNQYVLQVCRQQTDHHALLAFWAGVMTEALTGMLESSRSGRRDIERRNHEDILLRFLPVLKDGLGMKKASELVIGCYMLTVVLAKMTALEMKVLDSLMDAVAASWTQESISSGIICLSILAQQKNDVRLPKRVTRAVLRLENVMDLLVETAGQHPTSQLVLGLISGCLDDIRKQKRLGRLDFVISILHKGLLDESQTRHAIGLILQAFNDVSVNDNLSLETQTHLAEFIQRLNESDSLRSHLQVAAVESTIDIESLEYNLQTMIEKEPTALATEDIEMESAEKESNTDGFLPLVDQLTGESLHSSSFLSTQRPYIFDKLVEALGAAVGSQERLERFSNLRVLGKDHATSKPQFLTFFIHVFSGPYPIGTRAAAMGIMTSFLSSGFENSMDIQALIPYLITALTDPSKRIRRDAAGLLAAVAGLYKKGRKSNIDGDAPWAHDSFYPNKVSENDVQWLSGRDAQKVIDRVLLPCLEEYVLDSSQISTVMEAALRGSSGSETAPDLGSAELKKPLRIRLFSFLCSHLIHVPLFTVKLRLLKLLNRVDKVGSTTVTKELQPLLEKWRTLTQEEVDQICENESISILQLDEQIIGTVSPKEKEAINILIPNVSPGTKTLRPAFIAANFDRIKQIWSRLREEKQLLASEKLLEISFARANGDETLRSSAKDVLRSVELLGAVLLNYIDKILEQITKLETRAPSPKRRRMSPNNATGLRNQAELGEAMEMITFILELVDSSVPEAHPELAGGLFRILAALHNLKSQLQSGFDYLLTLTLGSLLAIVKKSKPQFDPSTIRTDLVVECIRTTESPQVQNTALLLVSRLAVVAPELVLHSVMPIFTFMGSNVLRKDDEYSIDVIDQTIDQVVPALVQSLRKQKRDVVSGTSELLLSFIAAFEHIPSHRRHRLFEALITRLGTHDFLFAVLAMLGNRHVTDKDVLSLMCSIASNNLPEMQLITYEKYLDLVSDCLRPKPGISKVLFGIGNDQGGNPQKIAENLLRSLAYVLKHSSLGTKMLGVFTSSDLEKSAELRSLYSRILELILSLSEPLHNTKPLSQACEGILSSLLSILSLVDFLEVVETLLQRPQDELRRKVLRLLDNRLRENPARDSRSRQKVLDFLVILLQFIKSSRDALLKHAAVACVDRIAETYGRVDPAKLEIAAVVIAGEACIGQSDDRTCIMGLLCLASLTEVLKQRIIPALPDALNRSLRLLEIGLERGKENTKLHDAVLSLLSAFFEHVPFMISDKYLDSILQLSFKSTSSSISTDSHDCRRETMALLARRVDAKESFGAIERNWSNAVQEGPMAAKEAFNVVSLAIEKHPKSSTVNNVGVLSKLLHKAFDLRREQVCVEIGTKYEPSELEDVEIFINTVAIQMTYKLNDTIFRPLFVELVEWATNGLPKNDILGKTMRLTTFYKFLQNFFGTLKARIRDLSIASRTKLTFILLEVHSRPTDNDSKSLWLAAIRMLRGAFEHDQDEFWQSPSHFSAISNFLISQLSHATNASTAAIIISEAVPTITEFAVAADSPDNYKELNSSIMRLFRPSFSAVVDANVGGENPHTRVAALKAEQALTERLGEEWLALLPEMLPYISELMEDEDETVEKEVRKWVKLIEDILGEKLDDMLM</sequence>
<dbReference type="PANTHER" id="PTHR13457:SF1">
    <property type="entry name" value="HEAT REPEAT-CONTAINING PROTEIN 1"/>
    <property type="match status" value="1"/>
</dbReference>
<dbReference type="GO" id="GO:0000462">
    <property type="term" value="P:maturation of SSU-rRNA from tricistronic rRNA transcript (SSU-rRNA, 5.8S rRNA, LSU-rRNA)"/>
    <property type="evidence" value="ECO:0007669"/>
    <property type="project" value="TreeGrafter"/>
</dbReference>
<dbReference type="InterPro" id="IPR021133">
    <property type="entry name" value="HEAT_type_2"/>
</dbReference>
<dbReference type="InterPro" id="IPR012954">
    <property type="entry name" value="BP28_C_dom"/>
</dbReference>
<feature type="domain" description="BP28 C-terminal" evidence="12">
    <location>
        <begin position="1510"/>
        <end position="1665"/>
    </location>
</feature>
<keyword evidence="5 11" id="KW-0690">Ribosome biogenesis</keyword>
<comment type="function">
    <text evidence="9">Involved in nucleolar processing of pre-18S ribosomal RNA. Involved in ribosome biosynthesis.</text>
</comment>
<evidence type="ECO:0000259" key="12">
    <source>
        <dbReference type="SMART" id="SM01036"/>
    </source>
</evidence>
<comment type="subunit">
    <text evidence="3 11">Component of the ribosomal small subunit (SSU) processome.</text>
</comment>
<evidence type="ECO:0000313" key="14">
    <source>
        <dbReference type="Proteomes" id="UP000243515"/>
    </source>
</evidence>
<evidence type="ECO:0000256" key="9">
    <source>
        <dbReference type="ARBA" id="ARBA00025076"/>
    </source>
</evidence>
<dbReference type="GO" id="GO:0032040">
    <property type="term" value="C:small-subunit processome"/>
    <property type="evidence" value="ECO:0007669"/>
    <property type="project" value="TreeGrafter"/>
</dbReference>
<reference evidence="13 14" key="1">
    <citation type="journal article" date="2015" name="Environ. Microbiol.">
        <title>Metagenome sequence of Elaphomyces granulatus from sporocarp tissue reveals Ascomycota ectomycorrhizal fingerprints of genome expansion and a Proteobacteria-rich microbiome.</title>
        <authorList>
            <person name="Quandt C.A."/>
            <person name="Kohler A."/>
            <person name="Hesse C.N."/>
            <person name="Sharpton T.J."/>
            <person name="Martin F."/>
            <person name="Spatafora J.W."/>
        </authorList>
    </citation>
    <scope>NUCLEOTIDE SEQUENCE [LARGE SCALE GENOMIC DNA]</scope>
    <source>
        <strain evidence="13 14">OSC145934</strain>
    </source>
</reference>
<name>A0A232LX90_9EURO</name>
<evidence type="ECO:0000256" key="3">
    <source>
        <dbReference type="ARBA" id="ARBA00011399"/>
    </source>
</evidence>
<dbReference type="SUPFAM" id="SSF48371">
    <property type="entry name" value="ARM repeat"/>
    <property type="match status" value="2"/>
</dbReference>
<proteinExistence type="inferred from homology"/>
<gene>
    <name evidence="13" type="ORF">Egran_03471</name>
</gene>
<dbReference type="GO" id="GO:0030686">
    <property type="term" value="C:90S preribosome"/>
    <property type="evidence" value="ECO:0007669"/>
    <property type="project" value="TreeGrafter"/>
</dbReference>
<keyword evidence="7 11" id="KW-0539">Nucleus</keyword>
<comment type="similarity">
    <text evidence="2 11">Belongs to the HEATR1/UTP10 family.</text>
</comment>
<dbReference type="Gene3D" id="1.25.10.10">
    <property type="entry name" value="Leucine-rich Repeat Variant"/>
    <property type="match status" value="2"/>
</dbReference>
<dbReference type="InterPro" id="IPR016024">
    <property type="entry name" value="ARM-type_fold"/>
</dbReference>
<dbReference type="Pfam" id="PF08146">
    <property type="entry name" value="BP28CT"/>
    <property type="match status" value="1"/>
</dbReference>
<feature type="repeat" description="HEAT" evidence="10">
    <location>
        <begin position="588"/>
        <end position="625"/>
    </location>
</feature>
<evidence type="ECO:0000256" key="11">
    <source>
        <dbReference type="RuleBase" id="RU367065"/>
    </source>
</evidence>
<dbReference type="InterPro" id="IPR056473">
    <property type="entry name" value="HEAT_Utp10/HEAT1"/>
</dbReference>
<evidence type="ECO:0000256" key="2">
    <source>
        <dbReference type="ARBA" id="ARBA00010559"/>
    </source>
</evidence>